<comment type="caution">
    <text evidence="2">The sequence shown here is derived from an EMBL/GenBank/DDBJ whole genome shotgun (WGS) entry which is preliminary data.</text>
</comment>
<dbReference type="EMBL" id="WIQW01000014">
    <property type="protein sequence ID" value="KAF3105402.1"/>
    <property type="molecule type" value="Genomic_DNA"/>
</dbReference>
<name>A0A7C8J9Z9_ORBOL</name>
<gene>
    <name evidence="2" type="ORF">TWF102_002322</name>
</gene>
<organism evidence="2 3">
    <name type="scientific">Orbilia oligospora</name>
    <name type="common">Nematode-trapping fungus</name>
    <name type="synonym">Arthrobotrys oligospora</name>
    <dbReference type="NCBI Taxonomy" id="2813651"/>
    <lineage>
        <taxon>Eukaryota</taxon>
        <taxon>Fungi</taxon>
        <taxon>Dikarya</taxon>
        <taxon>Ascomycota</taxon>
        <taxon>Pezizomycotina</taxon>
        <taxon>Orbiliomycetes</taxon>
        <taxon>Orbiliales</taxon>
        <taxon>Orbiliaceae</taxon>
        <taxon>Orbilia</taxon>
    </lineage>
</organism>
<feature type="region of interest" description="Disordered" evidence="1">
    <location>
        <begin position="12"/>
        <end position="44"/>
    </location>
</feature>
<feature type="compositionally biased region" description="Basic and acidic residues" evidence="1">
    <location>
        <begin position="17"/>
        <end position="32"/>
    </location>
</feature>
<dbReference type="Proteomes" id="UP000475325">
    <property type="component" value="Unassembled WGS sequence"/>
</dbReference>
<accession>A0A7C8J9Z9</accession>
<dbReference type="AlphaFoldDB" id="A0A7C8J9Z9"/>
<sequence length="524" mass="59622">MNINGKSSRITLSVRDIPLRKHDKENPRDFSKRTPSGTVIKGTHDDPFLPPLPYPIQTYRTCVMKDYEKVIFGMTWAPDDQNGLDSMKRMNIPSPTKSTPIRAIFSDITCASLIRESAFIKHFTGPIDPGSPSVAQGNDLYIPTTYGWFKYNQTSILPYQIDKDYPANYFYFTPELKRCQDNQSYEDLEDSLLPLPIVVIGVCLLPIVLPTDHNAVYTQQFLIVEDPFPLSGSLSEDIDLVIDIEGFATGAFWPHPWGSLPVVEKGRHRVHLNSRGMVEAIAISVMKAYNEETHIGTVGTAVWFGRGSVFNHGTTVEVNFRDQQYHMLNTKDDILQMVALTFGLEKVAAMFTEMGVVLTGVNMAIPSQEVIKIVTKLGARKVIPAKNGWSWLAVIEFLRKLRYTIETEFLDVSKWEQLAEVIAFATVGEKKLNKDMVYNAVEVWHRCRLAEKRGMKWANHGQDSGKQLLKDLEALPRWEESKKSVHEVHEADWRLRGWPTFIEIGKMRKRLDEAIPRICENTAF</sequence>
<proteinExistence type="predicted"/>
<evidence type="ECO:0000313" key="2">
    <source>
        <dbReference type="EMBL" id="KAF3105402.1"/>
    </source>
</evidence>
<protein>
    <submittedName>
        <fullName evidence="2">Uncharacterized protein</fullName>
    </submittedName>
</protein>
<reference evidence="2 3" key="1">
    <citation type="submission" date="2019-06" db="EMBL/GenBank/DDBJ databases">
        <authorList>
            <person name="Palmer J.M."/>
        </authorList>
    </citation>
    <scope>NUCLEOTIDE SEQUENCE [LARGE SCALE GENOMIC DNA]</scope>
    <source>
        <strain evidence="2 3">TWF102</strain>
    </source>
</reference>
<evidence type="ECO:0000256" key="1">
    <source>
        <dbReference type="SAM" id="MobiDB-lite"/>
    </source>
</evidence>
<evidence type="ECO:0000313" key="3">
    <source>
        <dbReference type="Proteomes" id="UP000475325"/>
    </source>
</evidence>